<keyword evidence="2 5" id="KW-0812">Transmembrane</keyword>
<keyword evidence="5" id="KW-1003">Cell membrane</keyword>
<dbReference type="PROSITE" id="PS51012">
    <property type="entry name" value="ABC_TM2"/>
    <property type="match status" value="1"/>
</dbReference>
<keyword evidence="5" id="KW-0813">Transport</keyword>
<feature type="domain" description="ABC transmembrane type-2" evidence="6">
    <location>
        <begin position="20"/>
        <end position="243"/>
    </location>
</feature>
<proteinExistence type="inferred from homology"/>
<feature type="transmembrane region" description="Helical" evidence="5">
    <location>
        <begin position="21"/>
        <end position="41"/>
    </location>
</feature>
<feature type="transmembrane region" description="Helical" evidence="5">
    <location>
        <begin position="134"/>
        <end position="159"/>
    </location>
</feature>
<feature type="transmembrane region" description="Helical" evidence="5">
    <location>
        <begin position="53"/>
        <end position="72"/>
    </location>
</feature>
<organism evidence="7 8">
    <name type="scientific">Bacillus cereus</name>
    <dbReference type="NCBI Taxonomy" id="1396"/>
    <lineage>
        <taxon>Bacteria</taxon>
        <taxon>Bacillati</taxon>
        <taxon>Bacillota</taxon>
        <taxon>Bacilli</taxon>
        <taxon>Bacillales</taxon>
        <taxon>Bacillaceae</taxon>
        <taxon>Bacillus</taxon>
        <taxon>Bacillus cereus group</taxon>
    </lineage>
</organism>
<evidence type="ECO:0000256" key="2">
    <source>
        <dbReference type="ARBA" id="ARBA00022692"/>
    </source>
</evidence>
<keyword evidence="4 5" id="KW-0472">Membrane</keyword>
<dbReference type="PANTHER" id="PTHR43229:SF3">
    <property type="entry name" value="ABC-TYPE MULTIDRUG TRANSPORT SYSTEM, PERMEASE COMPONENT"/>
    <property type="match status" value="1"/>
</dbReference>
<dbReference type="PANTHER" id="PTHR43229">
    <property type="entry name" value="NODULATION PROTEIN J"/>
    <property type="match status" value="1"/>
</dbReference>
<gene>
    <name evidence="7" type="ORF">CN958_12490</name>
</gene>
<evidence type="ECO:0000313" key="8">
    <source>
        <dbReference type="Proteomes" id="UP000222054"/>
    </source>
</evidence>
<dbReference type="AlphaFoldDB" id="A0A2B9E2T4"/>
<dbReference type="PIRSF" id="PIRSF006648">
    <property type="entry name" value="DrrB"/>
    <property type="match status" value="1"/>
</dbReference>
<dbReference type="InterPro" id="IPR051784">
    <property type="entry name" value="Nod_factor_ABC_transporter"/>
</dbReference>
<protein>
    <recommendedName>
        <fullName evidence="5">Transport permease protein</fullName>
    </recommendedName>
</protein>
<feature type="transmembrane region" description="Helical" evidence="5">
    <location>
        <begin position="93"/>
        <end position="122"/>
    </location>
</feature>
<feature type="transmembrane region" description="Helical" evidence="5">
    <location>
        <begin position="166"/>
        <end position="183"/>
    </location>
</feature>
<sequence length="247" mass="27477">MNTLIAQCKSELIRTIRNRRFIIFTVIFPVMFYFILISQVGGDTIIEGVSWNLKLMIGCATIGVMGSGLNTLSNRISLDFSQGWIKLIKVSPLPPFTYVIANMIAQLFLNFLIICIVFMVAFLYQGINLSITEWLIICLWLWVTSIVSILGGIIIGVLVPSDSAQVIGTGIFMLLIFLGGVAQPPGLLPDFMQIISKVLPVYYIVKVPTDVVAHHGIEVLDYIIILAYAVVFIFLSVFAINKKQLSR</sequence>
<name>A0A2B9E2T4_BACCE</name>
<dbReference type="Pfam" id="PF01061">
    <property type="entry name" value="ABC2_membrane"/>
    <property type="match status" value="1"/>
</dbReference>
<evidence type="ECO:0000259" key="6">
    <source>
        <dbReference type="PROSITE" id="PS51012"/>
    </source>
</evidence>
<reference evidence="7 8" key="1">
    <citation type="submission" date="2017-09" db="EMBL/GenBank/DDBJ databases">
        <title>Large-scale bioinformatics analysis of Bacillus genomes uncovers conserved roles of natural products in bacterial physiology.</title>
        <authorList>
            <consortium name="Agbiome Team Llc"/>
            <person name="Bleich R.M."/>
            <person name="Grubbs K.J."/>
            <person name="Santa Maria K.C."/>
            <person name="Allen S.E."/>
            <person name="Farag S."/>
            <person name="Shank E.A."/>
            <person name="Bowers A."/>
        </authorList>
    </citation>
    <scope>NUCLEOTIDE SEQUENCE [LARGE SCALE GENOMIC DNA]</scope>
    <source>
        <strain evidence="7 8">AFS053130</strain>
    </source>
</reference>
<dbReference type="InterPro" id="IPR047817">
    <property type="entry name" value="ABC2_TM_bact-type"/>
</dbReference>
<evidence type="ECO:0000313" key="7">
    <source>
        <dbReference type="EMBL" id="PGM93609.1"/>
    </source>
</evidence>
<dbReference type="RefSeq" id="WP_002169246.1">
    <property type="nucleotide sequence ID" value="NZ_NUHO01000046.1"/>
</dbReference>
<comment type="similarity">
    <text evidence="5">Belongs to the ABC-2 integral membrane protein family.</text>
</comment>
<evidence type="ECO:0000256" key="4">
    <source>
        <dbReference type="ARBA" id="ARBA00023136"/>
    </source>
</evidence>
<comment type="caution">
    <text evidence="7">The sequence shown here is derived from an EMBL/GenBank/DDBJ whole genome shotgun (WGS) entry which is preliminary data.</text>
</comment>
<dbReference type="Proteomes" id="UP000222054">
    <property type="component" value="Unassembled WGS sequence"/>
</dbReference>
<dbReference type="GO" id="GO:0140359">
    <property type="term" value="F:ABC-type transporter activity"/>
    <property type="evidence" value="ECO:0007669"/>
    <property type="project" value="InterPro"/>
</dbReference>
<accession>A0A2B9E2T4</accession>
<evidence type="ECO:0000256" key="5">
    <source>
        <dbReference type="RuleBase" id="RU361157"/>
    </source>
</evidence>
<evidence type="ECO:0000256" key="3">
    <source>
        <dbReference type="ARBA" id="ARBA00022989"/>
    </source>
</evidence>
<dbReference type="InterPro" id="IPR000412">
    <property type="entry name" value="ABC_2_transport"/>
</dbReference>
<dbReference type="EMBL" id="NUHO01000046">
    <property type="protein sequence ID" value="PGM93609.1"/>
    <property type="molecule type" value="Genomic_DNA"/>
</dbReference>
<evidence type="ECO:0000256" key="1">
    <source>
        <dbReference type="ARBA" id="ARBA00004141"/>
    </source>
</evidence>
<comment type="subcellular location">
    <subcellularLocation>
        <location evidence="5">Cell membrane</location>
        <topology evidence="5">Multi-pass membrane protein</topology>
    </subcellularLocation>
    <subcellularLocation>
        <location evidence="1">Membrane</location>
        <topology evidence="1">Multi-pass membrane protein</topology>
    </subcellularLocation>
</comment>
<keyword evidence="3 5" id="KW-1133">Transmembrane helix</keyword>
<feature type="transmembrane region" description="Helical" evidence="5">
    <location>
        <begin position="222"/>
        <end position="240"/>
    </location>
</feature>
<dbReference type="InterPro" id="IPR013525">
    <property type="entry name" value="ABC2_TM"/>
</dbReference>
<dbReference type="GO" id="GO:0043190">
    <property type="term" value="C:ATP-binding cassette (ABC) transporter complex"/>
    <property type="evidence" value="ECO:0007669"/>
    <property type="project" value="InterPro"/>
</dbReference>